<dbReference type="AlphaFoldDB" id="A0A0G1T6X4"/>
<gene>
    <name evidence="3" type="ORF">UX57_C0006G0005</name>
</gene>
<dbReference type="Proteomes" id="UP000034795">
    <property type="component" value="Unassembled WGS sequence"/>
</dbReference>
<accession>A0A0G1T6X4</accession>
<dbReference type="InterPro" id="IPR019734">
    <property type="entry name" value="TPR_rpt"/>
</dbReference>
<dbReference type="PROSITE" id="PS50005">
    <property type="entry name" value="TPR"/>
    <property type="match status" value="1"/>
</dbReference>
<dbReference type="SUPFAM" id="SSF48452">
    <property type="entry name" value="TPR-like"/>
    <property type="match status" value="1"/>
</dbReference>
<dbReference type="SMART" id="SM00028">
    <property type="entry name" value="TPR"/>
    <property type="match status" value="2"/>
</dbReference>
<sequence>MFWWMTGIIFSFAGAGILGWILFGKINTLRVMDVDTIPEEKERQTKERLLWQRFSRLQSGKVSGVVRVAHRVGKDISRTGRRLVQRLYSLEQYYQKLRKEAEGGEEGMSEEVVKRLMEEADGLVRQEEYIPAEKKYIEIISHHPKQIKAYEGLGHLYLRTKQLSQARETFQFAERLNEKDASVQMSLAELELMEERPQVSLAHVRRAVDIRPRNPRYLDAYIEAAFLVKSLEDMKKGIARLKEANPDNQKIGEWEAKAKVLEGSKEEE</sequence>
<keyword evidence="2" id="KW-0812">Transmembrane</keyword>
<dbReference type="STRING" id="1618994.UX57_C0006G0005"/>
<feature type="repeat" description="TPR" evidence="1">
    <location>
        <begin position="147"/>
        <end position="180"/>
    </location>
</feature>
<evidence type="ECO:0000256" key="2">
    <source>
        <dbReference type="SAM" id="Phobius"/>
    </source>
</evidence>
<reference evidence="3 4" key="1">
    <citation type="journal article" date="2015" name="Nature">
        <title>rRNA introns, odd ribosomes, and small enigmatic genomes across a large radiation of phyla.</title>
        <authorList>
            <person name="Brown C.T."/>
            <person name="Hug L.A."/>
            <person name="Thomas B.C."/>
            <person name="Sharon I."/>
            <person name="Castelle C.J."/>
            <person name="Singh A."/>
            <person name="Wilkins M.J."/>
            <person name="Williams K.H."/>
            <person name="Banfield J.F."/>
        </authorList>
    </citation>
    <scope>NUCLEOTIDE SEQUENCE [LARGE SCALE GENOMIC DNA]</scope>
</reference>
<dbReference type="Gene3D" id="1.25.40.10">
    <property type="entry name" value="Tetratricopeptide repeat domain"/>
    <property type="match status" value="1"/>
</dbReference>
<dbReference type="InterPro" id="IPR011990">
    <property type="entry name" value="TPR-like_helical_dom_sf"/>
</dbReference>
<protein>
    <submittedName>
        <fullName evidence="3">Uncharacterized protein</fullName>
    </submittedName>
</protein>
<proteinExistence type="predicted"/>
<evidence type="ECO:0000313" key="4">
    <source>
        <dbReference type="Proteomes" id="UP000034795"/>
    </source>
</evidence>
<keyword evidence="2" id="KW-0472">Membrane</keyword>
<feature type="transmembrane region" description="Helical" evidence="2">
    <location>
        <begin position="6"/>
        <end position="23"/>
    </location>
</feature>
<keyword evidence="1" id="KW-0802">TPR repeat</keyword>
<organism evidence="3 4">
    <name type="scientific">Candidatus Uhrbacteria bacterium GW2011_GWE2_46_68</name>
    <dbReference type="NCBI Taxonomy" id="1618994"/>
    <lineage>
        <taxon>Bacteria</taxon>
        <taxon>Candidatus Uhriibacteriota</taxon>
    </lineage>
</organism>
<dbReference type="EMBL" id="LCMS01000006">
    <property type="protein sequence ID" value="KKU41095.1"/>
    <property type="molecule type" value="Genomic_DNA"/>
</dbReference>
<keyword evidence="2" id="KW-1133">Transmembrane helix</keyword>
<evidence type="ECO:0000256" key="1">
    <source>
        <dbReference type="PROSITE-ProRule" id="PRU00339"/>
    </source>
</evidence>
<comment type="caution">
    <text evidence="3">The sequence shown here is derived from an EMBL/GenBank/DDBJ whole genome shotgun (WGS) entry which is preliminary data.</text>
</comment>
<evidence type="ECO:0000313" key="3">
    <source>
        <dbReference type="EMBL" id="KKU41095.1"/>
    </source>
</evidence>
<name>A0A0G1T6X4_9BACT</name>